<dbReference type="SMART" id="SM00271">
    <property type="entry name" value="DnaJ"/>
    <property type="match status" value="1"/>
</dbReference>
<sequence length="561" mass="59280">MNPSTAFPKAAALPARLLRTQRQCSKQTPSNSAHSSTQTRNYHATVNASPARRLREGDCKRKESLVISARAFHTTSPLAAISDPYKVLGVDKKASAGDIKKAYYGLAKKYHPDTNKDAQAKDKFAEAQTAYELLSDAQKRENYDRYGSAAFDQNGGFNPNAGGSPFSGAGGFHGFGGGFGGGSGGFGGGFSGDINFEDLFGAFTGGARRGPRGARNPFQEQILVGEDIEVQTNISFMDAAKGTSQEIVITPLTKCGTCKGDGLKSGAKRSQCRQCNGTGTRVHIMQGGFQVAATCDACGGSGMSVPKGSECSSCNGNGVIRERKTIKVDIPGGVEDGMRLRVTGEGDSPPTGTAVPPGTRTQPGDLYVSIRVAPDHRFSRSGSDILYTASIPLTTAILGGEVTIPTLDNQVKVKVATGTGTGDRITLSGMGMKKLSGRARGFTPNGDLKVEFKVAMPKYLTGNQRTILEVLADEMNDKTAKRTMNFRKDSPSSASSSTDDAAKNEGFLKSVWHRLTEKHGDSSKPSQADKEDSKDSKDCNKNAENKDAGSDASKDSSKKSS</sequence>
<evidence type="ECO:0000256" key="9">
    <source>
        <dbReference type="ARBA" id="ARBA00072890"/>
    </source>
</evidence>
<dbReference type="Proteomes" id="UP000030104">
    <property type="component" value="Unassembled WGS sequence"/>
</dbReference>
<dbReference type="PhylomeDB" id="A0A0A2KZM2"/>
<dbReference type="Gene3D" id="2.60.260.20">
    <property type="entry name" value="Urease metallochaperone UreE, N-terminal domain"/>
    <property type="match status" value="2"/>
</dbReference>
<keyword evidence="14" id="KW-0346">Stress response</keyword>
<accession>A0A0A2KZM2</accession>
<dbReference type="Gene3D" id="2.10.230.10">
    <property type="entry name" value="Heat shock protein DnaJ, cysteine-rich domain"/>
    <property type="match status" value="1"/>
</dbReference>
<feature type="region of interest" description="Disordered" evidence="11">
    <location>
        <begin position="481"/>
        <end position="561"/>
    </location>
</feature>
<evidence type="ECO:0000256" key="8">
    <source>
        <dbReference type="ARBA" id="ARBA00023186"/>
    </source>
</evidence>
<keyword evidence="7" id="KW-0496">Mitochondrion</keyword>
<dbReference type="PROSITE" id="PS51188">
    <property type="entry name" value="ZF_CR"/>
    <property type="match status" value="1"/>
</dbReference>
<dbReference type="CDD" id="cd06257">
    <property type="entry name" value="DnaJ"/>
    <property type="match status" value="1"/>
</dbReference>
<evidence type="ECO:0000313" key="14">
    <source>
        <dbReference type="EMBL" id="KGO73214.1"/>
    </source>
</evidence>
<dbReference type="InterPro" id="IPR001305">
    <property type="entry name" value="HSP_DnaJ_Cys-rich_dom"/>
</dbReference>
<dbReference type="Pfam" id="PF00226">
    <property type="entry name" value="DnaJ"/>
    <property type="match status" value="1"/>
</dbReference>
<evidence type="ECO:0000256" key="5">
    <source>
        <dbReference type="ARBA" id="ARBA00022833"/>
    </source>
</evidence>
<dbReference type="Gene3D" id="1.10.287.110">
    <property type="entry name" value="DnaJ domain"/>
    <property type="match status" value="1"/>
</dbReference>
<keyword evidence="2 10" id="KW-0479">Metal-binding</keyword>
<dbReference type="HOGENOM" id="CLU_017633_0_3_1"/>
<dbReference type="InterPro" id="IPR002939">
    <property type="entry name" value="DnaJ_C"/>
</dbReference>
<dbReference type="GO" id="GO:0051082">
    <property type="term" value="F:unfolded protein binding"/>
    <property type="evidence" value="ECO:0007669"/>
    <property type="project" value="InterPro"/>
</dbReference>
<dbReference type="OrthoDB" id="10256793at2759"/>
<dbReference type="InterPro" id="IPR018253">
    <property type="entry name" value="DnaJ_domain_CS"/>
</dbReference>
<evidence type="ECO:0000256" key="7">
    <source>
        <dbReference type="ARBA" id="ARBA00023128"/>
    </source>
</evidence>
<dbReference type="SUPFAM" id="SSF46565">
    <property type="entry name" value="Chaperone J-domain"/>
    <property type="match status" value="1"/>
</dbReference>
<dbReference type="GO" id="GO:0005739">
    <property type="term" value="C:mitochondrion"/>
    <property type="evidence" value="ECO:0007669"/>
    <property type="project" value="UniProtKB-SubCell"/>
</dbReference>
<dbReference type="PROSITE" id="PS50076">
    <property type="entry name" value="DNAJ_2"/>
    <property type="match status" value="1"/>
</dbReference>
<dbReference type="EMBL" id="JQGA01000834">
    <property type="protein sequence ID" value="KGO73214.1"/>
    <property type="molecule type" value="Genomic_DNA"/>
</dbReference>
<evidence type="ECO:0000256" key="10">
    <source>
        <dbReference type="PROSITE-ProRule" id="PRU00546"/>
    </source>
</evidence>
<feature type="region of interest" description="Disordered" evidence="11">
    <location>
        <begin position="23"/>
        <end position="52"/>
    </location>
</feature>
<dbReference type="PANTHER" id="PTHR43096:SF52">
    <property type="entry name" value="DNAJ HOMOLOG 1, MITOCHONDRIAL-RELATED"/>
    <property type="match status" value="1"/>
</dbReference>
<dbReference type="STRING" id="40296.A0A0A2KZM2"/>
<dbReference type="GO" id="GO:0009408">
    <property type="term" value="P:response to heat"/>
    <property type="evidence" value="ECO:0007669"/>
    <property type="project" value="InterPro"/>
</dbReference>
<dbReference type="Pfam" id="PF00684">
    <property type="entry name" value="DnaJ_CXXCXGXG"/>
    <property type="match status" value="1"/>
</dbReference>
<dbReference type="FunFam" id="2.60.260.20:FF:000005">
    <property type="entry name" value="Chaperone protein dnaJ 1, mitochondrial"/>
    <property type="match status" value="1"/>
</dbReference>
<gene>
    <name evidence="14" type="ORF">PITC_003020</name>
</gene>
<proteinExistence type="inferred from homology"/>
<dbReference type="InterPro" id="IPR001623">
    <property type="entry name" value="DnaJ_domain"/>
</dbReference>
<evidence type="ECO:0000256" key="4">
    <source>
        <dbReference type="ARBA" id="ARBA00022771"/>
    </source>
</evidence>
<feature type="domain" description="J" evidence="12">
    <location>
        <begin position="83"/>
        <end position="147"/>
    </location>
</feature>
<dbReference type="InterPro" id="IPR012724">
    <property type="entry name" value="DnaJ"/>
</dbReference>
<dbReference type="InterPro" id="IPR036410">
    <property type="entry name" value="HSP_DnaJ_Cys-rich_dom_sf"/>
</dbReference>
<feature type="compositionally biased region" description="Basic and acidic residues" evidence="11">
    <location>
        <begin position="481"/>
        <end position="490"/>
    </location>
</feature>
<reference evidence="14 15" key="1">
    <citation type="journal article" date="2015" name="Mol. Plant Microbe Interact.">
        <title>Genome, transcriptome, and functional analyses of Penicillium expansum provide new insights into secondary metabolism and pathogenicity.</title>
        <authorList>
            <person name="Ballester A.R."/>
            <person name="Marcet-Houben M."/>
            <person name="Levin E."/>
            <person name="Sela N."/>
            <person name="Selma-Lazaro C."/>
            <person name="Carmona L."/>
            <person name="Wisniewski M."/>
            <person name="Droby S."/>
            <person name="Gonzalez-Candelas L."/>
            <person name="Gabaldon T."/>
        </authorList>
    </citation>
    <scope>NUCLEOTIDE SEQUENCE [LARGE SCALE GENOMIC DNA]</scope>
    <source>
        <strain evidence="14 15">PHI-1</strain>
    </source>
</reference>
<evidence type="ECO:0000256" key="2">
    <source>
        <dbReference type="ARBA" id="ARBA00022723"/>
    </source>
</evidence>
<dbReference type="GO" id="GO:0005524">
    <property type="term" value="F:ATP binding"/>
    <property type="evidence" value="ECO:0007669"/>
    <property type="project" value="InterPro"/>
</dbReference>
<evidence type="ECO:0000256" key="11">
    <source>
        <dbReference type="SAM" id="MobiDB-lite"/>
    </source>
</evidence>
<evidence type="ECO:0000313" key="15">
    <source>
        <dbReference type="Proteomes" id="UP000030104"/>
    </source>
</evidence>
<feature type="zinc finger region" description="CR-type" evidence="10">
    <location>
        <begin position="242"/>
        <end position="323"/>
    </location>
</feature>
<dbReference type="CDD" id="cd10747">
    <property type="entry name" value="DnaJ_C"/>
    <property type="match status" value="1"/>
</dbReference>
<evidence type="ECO:0000256" key="3">
    <source>
        <dbReference type="ARBA" id="ARBA00022737"/>
    </source>
</evidence>
<dbReference type="InterPro" id="IPR036869">
    <property type="entry name" value="J_dom_sf"/>
</dbReference>
<keyword evidence="15" id="KW-1185">Reference proteome</keyword>
<organism evidence="14 15">
    <name type="scientific">Penicillium italicum</name>
    <name type="common">Blue mold</name>
    <dbReference type="NCBI Taxonomy" id="40296"/>
    <lineage>
        <taxon>Eukaryota</taxon>
        <taxon>Fungi</taxon>
        <taxon>Dikarya</taxon>
        <taxon>Ascomycota</taxon>
        <taxon>Pezizomycotina</taxon>
        <taxon>Eurotiomycetes</taxon>
        <taxon>Eurotiomycetidae</taxon>
        <taxon>Eurotiales</taxon>
        <taxon>Aspergillaceae</taxon>
        <taxon>Penicillium</taxon>
    </lineage>
</organism>
<feature type="domain" description="CR-type" evidence="13">
    <location>
        <begin position="242"/>
        <end position="323"/>
    </location>
</feature>
<keyword evidence="8" id="KW-0143">Chaperone</keyword>
<evidence type="ECO:0000256" key="6">
    <source>
        <dbReference type="ARBA" id="ARBA00022946"/>
    </source>
</evidence>
<dbReference type="OMA" id="MATDYYA"/>
<dbReference type="InterPro" id="IPR008971">
    <property type="entry name" value="HSP40/DnaJ_pept-bd"/>
</dbReference>
<dbReference type="AlphaFoldDB" id="A0A0A2KZM2"/>
<dbReference type="GO" id="GO:0008270">
    <property type="term" value="F:zinc ion binding"/>
    <property type="evidence" value="ECO:0007669"/>
    <property type="project" value="UniProtKB-KW"/>
</dbReference>
<name>A0A0A2KZM2_PENIT</name>
<comment type="caution">
    <text evidence="14">The sequence shown here is derived from an EMBL/GenBank/DDBJ whole genome shotgun (WGS) entry which is preliminary data.</text>
</comment>
<comment type="subcellular location">
    <subcellularLocation>
        <location evidence="1">Mitochondrion</location>
    </subcellularLocation>
</comment>
<keyword evidence="5 10" id="KW-0862">Zinc</keyword>
<dbReference type="Pfam" id="PF01556">
    <property type="entry name" value="DnaJ_C"/>
    <property type="match status" value="1"/>
</dbReference>
<feature type="region of interest" description="Disordered" evidence="11">
    <location>
        <begin position="340"/>
        <end position="362"/>
    </location>
</feature>
<evidence type="ECO:0000259" key="13">
    <source>
        <dbReference type="PROSITE" id="PS51188"/>
    </source>
</evidence>
<feature type="compositionally biased region" description="Polar residues" evidence="11">
    <location>
        <begin position="23"/>
        <end position="48"/>
    </location>
</feature>
<dbReference type="GO" id="GO:0042026">
    <property type="term" value="P:protein refolding"/>
    <property type="evidence" value="ECO:0007669"/>
    <property type="project" value="TreeGrafter"/>
</dbReference>
<dbReference type="GO" id="GO:0031072">
    <property type="term" value="F:heat shock protein binding"/>
    <property type="evidence" value="ECO:0007669"/>
    <property type="project" value="InterPro"/>
</dbReference>
<keyword evidence="6" id="KW-0809">Transit peptide</keyword>
<feature type="compositionally biased region" description="Basic and acidic residues" evidence="11">
    <location>
        <begin position="514"/>
        <end position="561"/>
    </location>
</feature>
<dbReference type="HAMAP" id="MF_01152">
    <property type="entry name" value="DnaJ"/>
    <property type="match status" value="1"/>
</dbReference>
<dbReference type="PROSITE" id="PS00636">
    <property type="entry name" value="DNAJ_1"/>
    <property type="match status" value="1"/>
</dbReference>
<protein>
    <recommendedName>
        <fullName evidence="9">DnaJ homolog 1, mitochondrial</fullName>
    </recommendedName>
</protein>
<dbReference type="PRINTS" id="PR00625">
    <property type="entry name" value="JDOMAIN"/>
</dbReference>
<dbReference type="SUPFAM" id="SSF57938">
    <property type="entry name" value="DnaJ/Hsp40 cysteine-rich domain"/>
    <property type="match status" value="1"/>
</dbReference>
<keyword evidence="4 10" id="KW-0863">Zinc-finger</keyword>
<evidence type="ECO:0000259" key="12">
    <source>
        <dbReference type="PROSITE" id="PS50076"/>
    </source>
</evidence>
<evidence type="ECO:0000256" key="1">
    <source>
        <dbReference type="ARBA" id="ARBA00004173"/>
    </source>
</evidence>
<dbReference type="FunFam" id="2.10.230.10:FF:000001">
    <property type="entry name" value="DnaJ subfamily A member 2"/>
    <property type="match status" value="1"/>
</dbReference>
<dbReference type="FunFam" id="1.10.287.110:FF:000053">
    <property type="entry name" value="Putative Mitochondrial DnaJ chaperone"/>
    <property type="match status" value="1"/>
</dbReference>
<dbReference type="SUPFAM" id="SSF49493">
    <property type="entry name" value="HSP40/DnaJ peptide-binding domain"/>
    <property type="match status" value="2"/>
</dbReference>
<dbReference type="PANTHER" id="PTHR43096">
    <property type="entry name" value="DNAJ HOMOLOG 1, MITOCHONDRIAL-RELATED"/>
    <property type="match status" value="1"/>
</dbReference>
<keyword evidence="3" id="KW-0677">Repeat</keyword>
<dbReference type="CDD" id="cd10719">
    <property type="entry name" value="DnaJ_zf"/>
    <property type="match status" value="1"/>
</dbReference>